<feature type="domain" description="Sfi1 spindle body" evidence="2">
    <location>
        <begin position="342"/>
        <end position="908"/>
    </location>
</feature>
<dbReference type="Pfam" id="PF08457">
    <property type="entry name" value="Sfi1"/>
    <property type="match status" value="1"/>
</dbReference>
<evidence type="ECO:0000256" key="1">
    <source>
        <dbReference type="SAM" id="MobiDB-lite"/>
    </source>
</evidence>
<proteinExistence type="predicted"/>
<dbReference type="EMBL" id="CAJPDS010000003">
    <property type="protein sequence ID" value="CAF9904686.1"/>
    <property type="molecule type" value="Genomic_DNA"/>
</dbReference>
<gene>
    <name evidence="3" type="ORF">HETSPECPRED_004756</name>
</gene>
<comment type="caution">
    <text evidence="3">The sequence shown here is derived from an EMBL/GenBank/DDBJ whole genome shotgun (WGS) entry which is preliminary data.</text>
</comment>
<feature type="compositionally biased region" description="Basic and acidic residues" evidence="1">
    <location>
        <begin position="919"/>
        <end position="931"/>
    </location>
</feature>
<dbReference type="InterPro" id="IPR013665">
    <property type="entry name" value="Sfi1_dom"/>
</dbReference>
<name>A0A8H3EKP0_9LECA</name>
<dbReference type="Proteomes" id="UP000664521">
    <property type="component" value="Unassembled WGS sequence"/>
</dbReference>
<feature type="region of interest" description="Disordered" evidence="1">
    <location>
        <begin position="150"/>
        <end position="258"/>
    </location>
</feature>
<evidence type="ECO:0000259" key="2">
    <source>
        <dbReference type="Pfam" id="PF08457"/>
    </source>
</evidence>
<dbReference type="AlphaFoldDB" id="A0A8H3EKP0"/>
<feature type="compositionally biased region" description="Polar residues" evidence="1">
    <location>
        <begin position="150"/>
        <end position="174"/>
    </location>
</feature>
<organism evidence="3 4">
    <name type="scientific">Heterodermia speciosa</name>
    <dbReference type="NCBI Taxonomy" id="116794"/>
    <lineage>
        <taxon>Eukaryota</taxon>
        <taxon>Fungi</taxon>
        <taxon>Dikarya</taxon>
        <taxon>Ascomycota</taxon>
        <taxon>Pezizomycotina</taxon>
        <taxon>Lecanoromycetes</taxon>
        <taxon>OSLEUM clade</taxon>
        <taxon>Lecanoromycetidae</taxon>
        <taxon>Caliciales</taxon>
        <taxon>Physciaceae</taxon>
        <taxon>Heterodermia</taxon>
    </lineage>
</organism>
<feature type="compositionally biased region" description="Polar residues" evidence="1">
    <location>
        <begin position="215"/>
        <end position="229"/>
    </location>
</feature>
<dbReference type="OrthoDB" id="5215300at2759"/>
<feature type="region of interest" description="Disordered" evidence="1">
    <location>
        <begin position="911"/>
        <end position="931"/>
    </location>
</feature>
<protein>
    <recommendedName>
        <fullName evidence="2">Sfi1 spindle body domain-containing protein</fullName>
    </recommendedName>
</protein>
<keyword evidence="4" id="KW-1185">Reference proteome</keyword>
<evidence type="ECO:0000313" key="3">
    <source>
        <dbReference type="EMBL" id="CAF9904686.1"/>
    </source>
</evidence>
<sequence length="1046" mass="122095">MKAHVALLYQIISSAEQHPNVETLPFRAIFAAYDKVLAQHGINQIHDQTYLRFLFRLGDRKRPGYSLYECFEAVLEECGIRIEIDSNEDRVQEITADVDLAKIEEVETNESALAWAATSTPRRSRRASFEAFYDAAEDSIRPIQLLARSQAPTVSQANGNSAPVQRPSTRATTRPTEKTQNRRIHDRSTGAQAKGESLIAKDSVTGSDSRHPSSAMKNTRTSIGKTSPASRYRQHKPSSPAVTSPKASAPDGDNKPLQEAYQPIYTVDRDALLYRPSETQLVRDVDTFQHFSIRRVARAMLQKWCASAFQAKLQHQSMRQQANSHDLETLLRQGFQQWRTIFHEKRKAIETRRFFEILERRASKARDLYLLTKAFTHWAQSASDHVDRTSVVRRHLLGLKYFNAWYEVTIVNELKVRQYQLSKYFQIWRQNHTRTQTSESQAVVMYSECLVKAAYWRWFWSFCEMRAPEWRASKLKKNIFLQWASRRKHLARKHQLVTELRRETIARWSFSKWAKSSRAMRMRLLEVSLVNRQNSLGHALRVWKLHWQHRPRAQQISNMVDWRVAGTTFATIVTRYRVGRQAQIVDRMRIMRNAWTDWNDALRQIYLVKRIDDRIVTEQLYRWALAQRCGLAHRSCERRLKHRVLSRLVTVFSTRKDQRGVAFRRVCETVNSNLLRLIISHWNSQTIAIHQRQRLASEFHDPRIAHEALQAWSARAVHLQSLSRDALKAAFYLPASKYFKRWQFATIESKRGKRRAVYIQVRKDLKVRLAARILRQWRDLTNERSRSYQHAHSSDQERLLRFGANLFDQWRVRTELVEIHDEQATQHYAMNVAGQYMQRWSDRCRAQWRMEDLARLNDAMRVSNISFGWLHRLRLRAIEVQGREANAKSLKRFHEKRHCQGLLRHWREMVTKKPHRSRREPGPMESSLRDMSFDVNPSSLITPRQAERSLGSHPLFDPGDFLASLEANTNAQPLTFLNTPSKRATRARELVGMSTTPAGTPFRARLKSSLATTPYPQRPRELGKSSNLRNSAFGTILENSPRTPGA</sequence>
<reference evidence="3" key="1">
    <citation type="submission" date="2021-03" db="EMBL/GenBank/DDBJ databases">
        <authorList>
            <person name="Tagirdzhanova G."/>
        </authorList>
    </citation>
    <scope>NUCLEOTIDE SEQUENCE</scope>
</reference>
<evidence type="ECO:0000313" key="4">
    <source>
        <dbReference type="Proteomes" id="UP000664521"/>
    </source>
</evidence>
<accession>A0A8H3EKP0</accession>
<feature type="region of interest" description="Disordered" evidence="1">
    <location>
        <begin position="1007"/>
        <end position="1046"/>
    </location>
</feature>
<feature type="compositionally biased region" description="Polar residues" evidence="1">
    <location>
        <begin position="1024"/>
        <end position="1046"/>
    </location>
</feature>